<reference evidence="1" key="1">
    <citation type="journal article" date="2014" name="Front. Microbiol.">
        <title>High frequency of phylogenetically diverse reductive dehalogenase-homologous genes in deep subseafloor sedimentary metagenomes.</title>
        <authorList>
            <person name="Kawai M."/>
            <person name="Futagami T."/>
            <person name="Toyoda A."/>
            <person name="Takaki Y."/>
            <person name="Nishi S."/>
            <person name="Hori S."/>
            <person name="Arai W."/>
            <person name="Tsubouchi T."/>
            <person name="Morono Y."/>
            <person name="Uchiyama I."/>
            <person name="Ito T."/>
            <person name="Fujiyama A."/>
            <person name="Inagaki F."/>
            <person name="Takami H."/>
        </authorList>
    </citation>
    <scope>NUCLEOTIDE SEQUENCE</scope>
    <source>
        <strain evidence="1">Expedition CK06-06</strain>
    </source>
</reference>
<evidence type="ECO:0000313" key="1">
    <source>
        <dbReference type="EMBL" id="GAG20863.1"/>
    </source>
</evidence>
<sequence length="234" mass="24272">MIMIGRYGTHAALLSDNSGDWEIRALGSKQIDLKVGSTDEFTVSSTQVLIPTNDLLVQAGTLSVAKTLSAAATVVGITITDSGAVSTGSGKGFHVDYTQSGAKTSTAQVRGIELDMNISADVPNAWGVNIATNWSSNPIVTNYSGIYYYATALGSASVTNHCGLDLNMDNTNAASDAHFIRIYAHGSAQLNSVIWLSNAGIGAATYLLDFEAALAPLTLGAFSNDTIGTNAEDG</sequence>
<accession>X0W8C8</accession>
<feature type="non-terminal residue" evidence="1">
    <location>
        <position position="234"/>
    </location>
</feature>
<protein>
    <submittedName>
        <fullName evidence="1">Uncharacterized protein</fullName>
    </submittedName>
</protein>
<dbReference type="EMBL" id="BARS01039606">
    <property type="protein sequence ID" value="GAG20863.1"/>
    <property type="molecule type" value="Genomic_DNA"/>
</dbReference>
<gene>
    <name evidence="1" type="ORF">S01H1_60473</name>
</gene>
<comment type="caution">
    <text evidence="1">The sequence shown here is derived from an EMBL/GenBank/DDBJ whole genome shotgun (WGS) entry which is preliminary data.</text>
</comment>
<proteinExistence type="predicted"/>
<name>X0W8C8_9ZZZZ</name>
<organism evidence="1">
    <name type="scientific">marine sediment metagenome</name>
    <dbReference type="NCBI Taxonomy" id="412755"/>
    <lineage>
        <taxon>unclassified sequences</taxon>
        <taxon>metagenomes</taxon>
        <taxon>ecological metagenomes</taxon>
    </lineage>
</organism>
<dbReference type="AlphaFoldDB" id="X0W8C8"/>